<evidence type="ECO:0000313" key="5">
    <source>
        <dbReference type="EMBL" id="OMJ86512.1"/>
    </source>
</evidence>
<feature type="domain" description="VWFA" evidence="4">
    <location>
        <begin position="529"/>
        <end position="735"/>
    </location>
</feature>
<keyword evidence="1" id="KW-0175">Coiled coil</keyword>
<dbReference type="PROSITE" id="PS50234">
    <property type="entry name" value="VWFA"/>
    <property type="match status" value="1"/>
</dbReference>
<keyword evidence="3" id="KW-0732">Signal</keyword>
<feature type="coiled-coil region" evidence="1">
    <location>
        <begin position="97"/>
        <end position="124"/>
    </location>
</feature>
<evidence type="ECO:0000313" key="6">
    <source>
        <dbReference type="Proteomes" id="UP000187209"/>
    </source>
</evidence>
<evidence type="ECO:0000259" key="4">
    <source>
        <dbReference type="PROSITE" id="PS50234"/>
    </source>
</evidence>
<name>A0A1R2CC03_9CILI</name>
<feature type="region of interest" description="Disordered" evidence="2">
    <location>
        <begin position="1120"/>
        <end position="1147"/>
    </location>
</feature>
<evidence type="ECO:0000256" key="1">
    <source>
        <dbReference type="SAM" id="Coils"/>
    </source>
</evidence>
<evidence type="ECO:0000256" key="2">
    <source>
        <dbReference type="SAM" id="MobiDB-lite"/>
    </source>
</evidence>
<feature type="region of interest" description="Disordered" evidence="2">
    <location>
        <begin position="272"/>
        <end position="298"/>
    </location>
</feature>
<feature type="coiled-coil region" evidence="1">
    <location>
        <begin position="681"/>
        <end position="728"/>
    </location>
</feature>
<gene>
    <name evidence="5" type="ORF">SteCoe_12007</name>
</gene>
<feature type="coiled-coil region" evidence="1">
    <location>
        <begin position="957"/>
        <end position="984"/>
    </location>
</feature>
<dbReference type="SUPFAM" id="SSF63825">
    <property type="entry name" value="YWTD domain"/>
    <property type="match status" value="1"/>
</dbReference>
<organism evidence="5 6">
    <name type="scientific">Stentor coeruleus</name>
    <dbReference type="NCBI Taxonomy" id="5963"/>
    <lineage>
        <taxon>Eukaryota</taxon>
        <taxon>Sar</taxon>
        <taxon>Alveolata</taxon>
        <taxon>Ciliophora</taxon>
        <taxon>Postciliodesmatophora</taxon>
        <taxon>Heterotrichea</taxon>
        <taxon>Heterotrichida</taxon>
        <taxon>Stentoridae</taxon>
        <taxon>Stentor</taxon>
    </lineage>
</organism>
<protein>
    <recommendedName>
        <fullName evidence="4">VWFA domain-containing protein</fullName>
    </recommendedName>
</protein>
<reference evidence="5 6" key="1">
    <citation type="submission" date="2016-11" db="EMBL/GenBank/DDBJ databases">
        <title>The macronuclear genome of Stentor coeruleus: a giant cell with tiny introns.</title>
        <authorList>
            <person name="Slabodnick M."/>
            <person name="Ruby J.G."/>
            <person name="Reiff S.B."/>
            <person name="Swart E.C."/>
            <person name="Gosai S."/>
            <person name="Prabakaran S."/>
            <person name="Witkowska E."/>
            <person name="Larue G.E."/>
            <person name="Fisher S."/>
            <person name="Freeman R.M."/>
            <person name="Gunawardena J."/>
            <person name="Chu W."/>
            <person name="Stover N.A."/>
            <person name="Gregory B.D."/>
            <person name="Nowacki M."/>
            <person name="Derisi J."/>
            <person name="Roy S.W."/>
            <person name="Marshall W.F."/>
            <person name="Sood P."/>
        </authorList>
    </citation>
    <scope>NUCLEOTIDE SEQUENCE [LARGE SCALE GENOMIC DNA]</scope>
    <source>
        <strain evidence="5">WM001</strain>
    </source>
</reference>
<evidence type="ECO:0000256" key="3">
    <source>
        <dbReference type="SAM" id="SignalP"/>
    </source>
</evidence>
<dbReference type="Gene3D" id="2.120.10.30">
    <property type="entry name" value="TolB, C-terminal domain"/>
    <property type="match status" value="1"/>
</dbReference>
<feature type="coiled-coil region" evidence="1">
    <location>
        <begin position="167"/>
        <end position="205"/>
    </location>
</feature>
<dbReference type="Proteomes" id="UP000187209">
    <property type="component" value="Unassembled WGS sequence"/>
</dbReference>
<feature type="compositionally biased region" description="Acidic residues" evidence="2">
    <location>
        <begin position="1122"/>
        <end position="1147"/>
    </location>
</feature>
<dbReference type="InterPro" id="IPR002035">
    <property type="entry name" value="VWF_A"/>
</dbReference>
<feature type="coiled-coil region" evidence="1">
    <location>
        <begin position="752"/>
        <end position="786"/>
    </location>
</feature>
<keyword evidence="6" id="KW-1185">Reference proteome</keyword>
<dbReference type="EMBL" id="MPUH01000204">
    <property type="protein sequence ID" value="OMJ86512.1"/>
    <property type="molecule type" value="Genomic_DNA"/>
</dbReference>
<accession>A0A1R2CC03</accession>
<comment type="caution">
    <text evidence="5">The sequence shown here is derived from an EMBL/GenBank/DDBJ whole genome shotgun (WGS) entry which is preliminary data.</text>
</comment>
<sequence length="1455" mass="163277">MVKRYLFVLVLLLSSSYAQDELTDSDPVDDSVESTDSVVSLDSLVAEAEAELSDDELVSSTDILEDANALANVLNEMQETETETVIILDTEYNQESLASYIEELEIQSQEQEDIENAVADAEDILDDGDDLDPTSLQLYDYAESLQIVLDLMDEDDVAVISGEEYTYTELQELINETLEDAEETEDEEEAEEEALEALTDDLVEEIIVALESDDLTDEEAVELENDIEELLIIADEDVVIELDNDETEDEELTLDDLSSLEEDLEEELNIDEDEAEENLDAELSDSEESESSEDLEEDLEAVEDAIEALDDDSTITIDGEDYDEEELESLADEIELDLESQTELEESVEEVNEILEDDDLSSEELDDLVEALDEVVDNMEEDDTVVIDDEILTVDEVEELAEETLEDAEEAEELEVIAAEEAEALEEELAIVASESLESDDLTLDEEEELLDVLEELVASLEEDEEVIIDGDELTTEELEEEIEDLEEDIAEAEEIIEAESVIEDGEEATAEDYEDLIDELEDLDLDDDESIVIDGEEIEGEDELEEYIEDLEELVEDIEDVEALEEEISEAEALMVDLETADSVQLFELAEELMDVLDLMDEDETVQINDVGYSYDALEDYIDDLYEESEVLQHEEALDEAVEEAIIALGDGTTSEQLIAYVTELEELLDIMEEDDIVIINDIEYNEDDIEDEIDDVSEQAQELKDIEDLEAAIEAVEDNQDIEDEELDTSTEVQEVIDDYEILIEVMEDTDELVVDINDEETTIDDLEDDVEDLNVVLTDLASQEELDSLAEEIEVYVLQYVSEDGTVYISAEQLAGELALWKELQEALDEGEVVFVNGFEYTIDNIDDFIAVVEDTVIYLDENDLIQVVIDGVISYMPEDDYDHMVAVDKAVDTANEILDQDELTSDDLYELADVLEILLDLIYDDEIVVLDGVEYNYEELDILIDEVKSEALNADHQEDIDELAAEVEELIQNNDEWTTQAELTALITAWEDLLSIMETGDIVIVDYKEYDIESIQNEISELIAQNQELESGKVLYTDPETGEVEETQAQVTQSSTLTSQAYHDLITSSAGYNENIPVVSTATKSDFIATKSGVPLSKIIITPESDTTATTFLQTTQDADESLDRDEDEAPEEDADPEEEYQEGETVFILATTFITGDLGTGKVYMIPEDDPENYSEVIIGLDEPVGVCFDVNHNFLYVADQGGLTEGGIYQYQIDWSPEDETFTLDNEVYVQIYSGTPGDCKVDAYGNLYFTDVISNSIHKSTYADLYSGFINTYTVLYQPDDETIEINRPSGIEVYESEDLYFVNNADGTLYGTLNKAEAEIEETNEENINILTEESIPAWGLALGEKHAYYSLDNGNINAYHLDDRTTETVSSEFFIAPRGLCYGDGDVYVTDNGLGAIYKLDEEGEDSEPELMFFIQAVTSCFCVNVEDSDGAWIVSVAFSVVFLFN</sequence>
<feature type="signal peptide" evidence="3">
    <location>
        <begin position="1"/>
        <end position="18"/>
    </location>
</feature>
<proteinExistence type="predicted"/>
<dbReference type="InterPro" id="IPR011042">
    <property type="entry name" value="6-blade_b-propeller_TolB-like"/>
</dbReference>
<feature type="chain" id="PRO_5013340102" description="VWFA domain-containing protein" evidence="3">
    <location>
        <begin position="19"/>
        <end position="1455"/>
    </location>
</feature>